<accession>A0A8J5TDM0</accession>
<protein>
    <submittedName>
        <fullName evidence="1">Uncharacterized protein</fullName>
    </submittedName>
</protein>
<dbReference type="AlphaFoldDB" id="A0A8J5TDM0"/>
<proteinExistence type="predicted"/>
<name>A0A8J5TDM0_ZIZPA</name>
<dbReference type="Proteomes" id="UP000729402">
    <property type="component" value="Unassembled WGS sequence"/>
</dbReference>
<comment type="caution">
    <text evidence="1">The sequence shown here is derived from an EMBL/GenBank/DDBJ whole genome shotgun (WGS) entry which is preliminary data.</text>
</comment>
<sequence length="169" mass="18749">MVFSSAHYTWCFAPPATPSRVSTYRSCHAMPHLCHTCAELDKRHQQEPTNASFEVIFSGPNQGASPLVLSTFGHSEQQISVLYFGRTTMSSQHHDSRLSSWMLLLGSWRLRPNRNPSRAACVMLCRLGLFAFPSDVVGSLLRCTTHLLLFAALQQVLRVAAACRTQALG</sequence>
<evidence type="ECO:0000313" key="1">
    <source>
        <dbReference type="EMBL" id="KAG8077079.1"/>
    </source>
</evidence>
<dbReference type="EMBL" id="JAAALK010000283">
    <property type="protein sequence ID" value="KAG8077079.1"/>
    <property type="molecule type" value="Genomic_DNA"/>
</dbReference>
<gene>
    <name evidence="1" type="ORF">GUJ93_ZPchr0006g43245</name>
</gene>
<evidence type="ECO:0000313" key="2">
    <source>
        <dbReference type="Proteomes" id="UP000729402"/>
    </source>
</evidence>
<organism evidence="1 2">
    <name type="scientific">Zizania palustris</name>
    <name type="common">Northern wild rice</name>
    <dbReference type="NCBI Taxonomy" id="103762"/>
    <lineage>
        <taxon>Eukaryota</taxon>
        <taxon>Viridiplantae</taxon>
        <taxon>Streptophyta</taxon>
        <taxon>Embryophyta</taxon>
        <taxon>Tracheophyta</taxon>
        <taxon>Spermatophyta</taxon>
        <taxon>Magnoliopsida</taxon>
        <taxon>Liliopsida</taxon>
        <taxon>Poales</taxon>
        <taxon>Poaceae</taxon>
        <taxon>BOP clade</taxon>
        <taxon>Oryzoideae</taxon>
        <taxon>Oryzeae</taxon>
        <taxon>Zizaniinae</taxon>
        <taxon>Zizania</taxon>
    </lineage>
</organism>
<reference evidence="1" key="2">
    <citation type="submission" date="2021-02" db="EMBL/GenBank/DDBJ databases">
        <authorList>
            <person name="Kimball J.A."/>
            <person name="Haas M.W."/>
            <person name="Macchietto M."/>
            <person name="Kono T."/>
            <person name="Duquette J."/>
            <person name="Shao M."/>
        </authorList>
    </citation>
    <scope>NUCLEOTIDE SEQUENCE</scope>
    <source>
        <tissue evidence="1">Fresh leaf tissue</tissue>
    </source>
</reference>
<reference evidence="1" key="1">
    <citation type="journal article" date="2021" name="bioRxiv">
        <title>Whole Genome Assembly and Annotation of Northern Wild Rice, Zizania palustris L., Supports a Whole Genome Duplication in the Zizania Genus.</title>
        <authorList>
            <person name="Haas M."/>
            <person name="Kono T."/>
            <person name="Macchietto M."/>
            <person name="Millas R."/>
            <person name="McGilp L."/>
            <person name="Shao M."/>
            <person name="Duquette J."/>
            <person name="Hirsch C.N."/>
            <person name="Kimball J."/>
        </authorList>
    </citation>
    <scope>NUCLEOTIDE SEQUENCE</scope>
    <source>
        <tissue evidence="1">Fresh leaf tissue</tissue>
    </source>
</reference>
<keyword evidence="2" id="KW-1185">Reference proteome</keyword>